<proteinExistence type="predicted"/>
<evidence type="ECO:0000313" key="4">
    <source>
        <dbReference type="Proteomes" id="UP000249842"/>
    </source>
</evidence>
<protein>
    <submittedName>
        <fullName evidence="3">Inorganic triphosphatase</fullName>
    </submittedName>
</protein>
<dbReference type="SUPFAM" id="SSF55154">
    <property type="entry name" value="CYTH-like phosphatases"/>
    <property type="match status" value="1"/>
</dbReference>
<dbReference type="Gene3D" id="1.40.20.10">
    <property type="entry name" value="CHAD domain"/>
    <property type="match status" value="1"/>
</dbReference>
<feature type="domain" description="CHAD" evidence="2">
    <location>
        <begin position="207"/>
        <end position="489"/>
    </location>
</feature>
<evidence type="ECO:0000313" key="3">
    <source>
        <dbReference type="EMBL" id="RAK59333.1"/>
    </source>
</evidence>
<dbReference type="InterPro" id="IPR038186">
    <property type="entry name" value="CHAD_dom_sf"/>
</dbReference>
<dbReference type="InterPro" id="IPR039013">
    <property type="entry name" value="YgiF"/>
</dbReference>
<dbReference type="SMART" id="SM01118">
    <property type="entry name" value="CYTH"/>
    <property type="match status" value="1"/>
</dbReference>
<organism evidence="3 4">
    <name type="scientific">Phenylobacterium hankyongense</name>
    <dbReference type="NCBI Taxonomy" id="1813876"/>
    <lineage>
        <taxon>Bacteria</taxon>
        <taxon>Pseudomonadati</taxon>
        <taxon>Pseudomonadota</taxon>
        <taxon>Alphaproteobacteria</taxon>
        <taxon>Caulobacterales</taxon>
        <taxon>Caulobacteraceae</taxon>
        <taxon>Phenylobacterium</taxon>
    </lineage>
</organism>
<dbReference type="SMART" id="SM00880">
    <property type="entry name" value="CHAD"/>
    <property type="match status" value="1"/>
</dbReference>
<reference evidence="4" key="1">
    <citation type="submission" date="2018-05" db="EMBL/GenBank/DDBJ databases">
        <authorList>
            <person name="Li X."/>
        </authorList>
    </citation>
    <scope>NUCLEOTIDE SEQUENCE [LARGE SCALE GENOMIC DNA]</scope>
    <source>
        <strain evidence="4">HKS-05</strain>
    </source>
</reference>
<dbReference type="InterPro" id="IPR033469">
    <property type="entry name" value="CYTH-like_dom_sf"/>
</dbReference>
<dbReference type="InterPro" id="IPR023577">
    <property type="entry name" value="CYTH_domain"/>
</dbReference>
<dbReference type="InterPro" id="IPR007899">
    <property type="entry name" value="CHAD_dom"/>
</dbReference>
<dbReference type="EMBL" id="QFYP01000001">
    <property type="protein sequence ID" value="RAK59333.1"/>
    <property type="molecule type" value="Genomic_DNA"/>
</dbReference>
<dbReference type="GO" id="GO:0050355">
    <property type="term" value="F:inorganic triphosphate phosphatase activity"/>
    <property type="evidence" value="ECO:0007669"/>
    <property type="project" value="InterPro"/>
</dbReference>
<dbReference type="CDD" id="cd07756">
    <property type="entry name" value="CYTH-like_Pase_CHAD"/>
    <property type="match status" value="1"/>
</dbReference>
<feature type="domain" description="CYTH" evidence="1">
    <location>
        <begin position="4"/>
        <end position="192"/>
    </location>
</feature>
<name>A0A328AWH4_9CAUL</name>
<gene>
    <name evidence="3" type="ORF">DJ021_05690</name>
</gene>
<dbReference type="Proteomes" id="UP000249842">
    <property type="component" value="Unassembled WGS sequence"/>
</dbReference>
<dbReference type="Pfam" id="PF01928">
    <property type="entry name" value="CYTH"/>
    <property type="match status" value="1"/>
</dbReference>
<evidence type="ECO:0000259" key="2">
    <source>
        <dbReference type="PROSITE" id="PS51708"/>
    </source>
</evidence>
<dbReference type="PROSITE" id="PS51707">
    <property type="entry name" value="CYTH"/>
    <property type="match status" value="1"/>
</dbReference>
<dbReference type="PANTHER" id="PTHR39569">
    <property type="entry name" value="INORGANIC TRIPHOSPHATASE"/>
    <property type="match status" value="1"/>
</dbReference>
<dbReference type="GO" id="GO:0046872">
    <property type="term" value="F:metal ion binding"/>
    <property type="evidence" value="ECO:0007669"/>
    <property type="project" value="TreeGrafter"/>
</dbReference>
<dbReference type="AlphaFoldDB" id="A0A328AWH4"/>
<accession>A0A328AWH4</accession>
<evidence type="ECO:0000259" key="1">
    <source>
        <dbReference type="PROSITE" id="PS51707"/>
    </source>
</evidence>
<dbReference type="Gene3D" id="2.40.320.10">
    <property type="entry name" value="Hypothetical Protein Pfu-838710-001"/>
    <property type="match status" value="1"/>
</dbReference>
<dbReference type="RefSeq" id="WP_111456626.1">
    <property type="nucleotide sequence ID" value="NZ_QFYP01000001.1"/>
</dbReference>
<dbReference type="PANTHER" id="PTHR39569:SF1">
    <property type="entry name" value="INORGANIC TRIPHOSPHATASE"/>
    <property type="match status" value="1"/>
</dbReference>
<keyword evidence="4" id="KW-1185">Reference proteome</keyword>
<sequence>MTNACEIELKFLCAPEDLGAVLAAAPAGDDESRELISVYFDTPDLALQKAGASLRVRESKGARVQTLKRGDGLSREEHETPIVGDIPDPDLGPLRELLPHGQAATLKPAFNVRVTRRQRLIRYGDAEIELALDQGEVRGGRDASPISEVELELMSGDPKALFDLARELSTAAPLYLSFDGKAARGQALVAGSPLQARRREKVALAPAASVADAFQAAGRNALGQIAANAVVLREAPQVEAVHQLRVAARRLRSALATFSDVVRDKDFERVKRELRWLSKAGDEARNLDVFAADVLEPAARLDPPPAGLAALTEAVEAARARARRDVVEAVSSQRFRMLLIDATAWVETGDWLKASDAVHGPAKAFAADVLARRRRKLRKCGRGLRHAAPETRHAARIEAKKLRYATDGFASLFREKRVDRFTKRLKALQEALGELNDIATAEPLIAHLQLPPDAAFAAGELVGLRAGRADALVDRAAKALDKLNHAEPFWAAR</sequence>
<dbReference type="PROSITE" id="PS51708">
    <property type="entry name" value="CHAD"/>
    <property type="match status" value="1"/>
</dbReference>
<comment type="caution">
    <text evidence="3">The sequence shown here is derived from an EMBL/GenBank/DDBJ whole genome shotgun (WGS) entry which is preliminary data.</text>
</comment>
<dbReference type="Pfam" id="PF05235">
    <property type="entry name" value="CHAD"/>
    <property type="match status" value="1"/>
</dbReference>
<dbReference type="OrthoDB" id="9777271at2"/>